<evidence type="ECO:0000256" key="8">
    <source>
        <dbReference type="ARBA" id="ARBA00023315"/>
    </source>
</evidence>
<dbReference type="PANTHER" id="PTHR22883:SF488">
    <property type="entry name" value="PALMITOYLTRANSFERASE"/>
    <property type="match status" value="1"/>
</dbReference>
<evidence type="ECO:0000313" key="13">
    <source>
        <dbReference type="EMBL" id="KAK0530527.1"/>
    </source>
</evidence>
<protein>
    <recommendedName>
        <fullName evidence="10">Palmitoyltransferase</fullName>
        <ecNumber evidence="10">2.3.1.225</ecNumber>
    </recommendedName>
</protein>
<keyword evidence="3 10" id="KW-0812">Transmembrane</keyword>
<dbReference type="EMBL" id="JAPDMQ010000212">
    <property type="protein sequence ID" value="KAK0530527.1"/>
    <property type="molecule type" value="Genomic_DNA"/>
</dbReference>
<dbReference type="GO" id="GO:0016020">
    <property type="term" value="C:membrane"/>
    <property type="evidence" value="ECO:0007669"/>
    <property type="project" value="UniProtKB-SubCell"/>
</dbReference>
<dbReference type="InterPro" id="IPR039859">
    <property type="entry name" value="PFA4/ZDH16/20/ERF2-like"/>
</dbReference>
<keyword evidence="6" id="KW-0564">Palmitate</keyword>
<dbReference type="Proteomes" id="UP001176521">
    <property type="component" value="Unassembled WGS sequence"/>
</dbReference>
<feature type="transmembrane region" description="Helical" evidence="10">
    <location>
        <begin position="245"/>
        <end position="269"/>
    </location>
</feature>
<feature type="domain" description="Palmitoyltransferase DHHC" evidence="12">
    <location>
        <begin position="199"/>
        <end position="336"/>
    </location>
</feature>
<evidence type="ECO:0000256" key="3">
    <source>
        <dbReference type="ARBA" id="ARBA00022692"/>
    </source>
</evidence>
<feature type="compositionally biased region" description="Polar residues" evidence="11">
    <location>
        <begin position="8"/>
        <end position="20"/>
    </location>
</feature>
<keyword evidence="2 10" id="KW-0808">Transferase</keyword>
<accession>A0AAN6GAB8</accession>
<evidence type="ECO:0000313" key="14">
    <source>
        <dbReference type="Proteomes" id="UP001176521"/>
    </source>
</evidence>
<reference evidence="13" key="1">
    <citation type="journal article" date="2023" name="PhytoFront">
        <title>Draft Genome Resources of Seven Strains of Tilletia horrida, Causal Agent of Kernel Smut of Rice.</title>
        <authorList>
            <person name="Khanal S."/>
            <person name="Antony Babu S."/>
            <person name="Zhou X.G."/>
        </authorList>
    </citation>
    <scope>NUCLEOTIDE SEQUENCE</scope>
    <source>
        <strain evidence="13">TX3</strain>
    </source>
</reference>
<keyword evidence="5 10" id="KW-0472">Membrane</keyword>
<comment type="domain">
    <text evidence="10">The DHHC domain is required for palmitoyltransferase activity.</text>
</comment>
<keyword evidence="14" id="KW-1185">Reference proteome</keyword>
<dbReference type="PANTHER" id="PTHR22883">
    <property type="entry name" value="ZINC FINGER DHHC DOMAIN CONTAINING PROTEIN"/>
    <property type="match status" value="1"/>
</dbReference>
<keyword evidence="7" id="KW-0449">Lipoprotein</keyword>
<comment type="similarity">
    <text evidence="10">Belongs to the DHHC palmitoyltransferase family.</text>
</comment>
<feature type="compositionally biased region" description="Polar residues" evidence="11">
    <location>
        <begin position="467"/>
        <end position="479"/>
    </location>
</feature>
<evidence type="ECO:0000256" key="11">
    <source>
        <dbReference type="SAM" id="MobiDB-lite"/>
    </source>
</evidence>
<dbReference type="Pfam" id="PF01529">
    <property type="entry name" value="DHHC"/>
    <property type="match status" value="1"/>
</dbReference>
<dbReference type="GO" id="GO:0005794">
    <property type="term" value="C:Golgi apparatus"/>
    <property type="evidence" value="ECO:0007669"/>
    <property type="project" value="TreeGrafter"/>
</dbReference>
<feature type="transmembrane region" description="Helical" evidence="10">
    <location>
        <begin position="301"/>
        <end position="326"/>
    </location>
</feature>
<dbReference type="GO" id="GO:0005783">
    <property type="term" value="C:endoplasmic reticulum"/>
    <property type="evidence" value="ECO:0007669"/>
    <property type="project" value="TreeGrafter"/>
</dbReference>
<evidence type="ECO:0000256" key="6">
    <source>
        <dbReference type="ARBA" id="ARBA00023139"/>
    </source>
</evidence>
<proteinExistence type="inferred from homology"/>
<dbReference type="InterPro" id="IPR001594">
    <property type="entry name" value="Palmitoyltrfase_DHHC"/>
</dbReference>
<comment type="subcellular location">
    <subcellularLocation>
        <location evidence="1">Membrane</location>
        <topology evidence="1">Multi-pass membrane protein</topology>
    </subcellularLocation>
</comment>
<comment type="catalytic activity">
    <reaction evidence="9 10">
        <text>L-cysteinyl-[protein] + hexadecanoyl-CoA = S-hexadecanoyl-L-cysteinyl-[protein] + CoA</text>
        <dbReference type="Rhea" id="RHEA:36683"/>
        <dbReference type="Rhea" id="RHEA-COMP:10131"/>
        <dbReference type="Rhea" id="RHEA-COMP:11032"/>
        <dbReference type="ChEBI" id="CHEBI:29950"/>
        <dbReference type="ChEBI" id="CHEBI:57287"/>
        <dbReference type="ChEBI" id="CHEBI:57379"/>
        <dbReference type="ChEBI" id="CHEBI:74151"/>
        <dbReference type="EC" id="2.3.1.225"/>
    </reaction>
</comment>
<evidence type="ECO:0000259" key="12">
    <source>
        <dbReference type="Pfam" id="PF01529"/>
    </source>
</evidence>
<evidence type="ECO:0000256" key="1">
    <source>
        <dbReference type="ARBA" id="ARBA00004141"/>
    </source>
</evidence>
<evidence type="ECO:0000256" key="5">
    <source>
        <dbReference type="ARBA" id="ARBA00023136"/>
    </source>
</evidence>
<feature type="region of interest" description="Disordered" evidence="11">
    <location>
        <begin position="1"/>
        <end position="72"/>
    </location>
</feature>
<evidence type="ECO:0000256" key="10">
    <source>
        <dbReference type="RuleBase" id="RU079119"/>
    </source>
</evidence>
<gene>
    <name evidence="13" type="primary">ERF2</name>
    <name evidence="13" type="ORF">OC842_003900</name>
</gene>
<organism evidence="13 14">
    <name type="scientific">Tilletia horrida</name>
    <dbReference type="NCBI Taxonomy" id="155126"/>
    <lineage>
        <taxon>Eukaryota</taxon>
        <taxon>Fungi</taxon>
        <taxon>Dikarya</taxon>
        <taxon>Basidiomycota</taxon>
        <taxon>Ustilaginomycotina</taxon>
        <taxon>Exobasidiomycetes</taxon>
        <taxon>Tilletiales</taxon>
        <taxon>Tilletiaceae</taxon>
        <taxon>Tilletia</taxon>
    </lineage>
</organism>
<evidence type="ECO:0000256" key="7">
    <source>
        <dbReference type="ARBA" id="ARBA00023288"/>
    </source>
</evidence>
<feature type="transmembrane region" description="Helical" evidence="10">
    <location>
        <begin position="131"/>
        <end position="151"/>
    </location>
</feature>
<keyword evidence="4 10" id="KW-1133">Transmembrane helix</keyword>
<name>A0AAN6GAB8_9BASI</name>
<feature type="compositionally biased region" description="Polar residues" evidence="11">
    <location>
        <begin position="487"/>
        <end position="500"/>
    </location>
</feature>
<comment type="caution">
    <text evidence="13">The sequence shown here is derived from an EMBL/GenBank/DDBJ whole genome shotgun (WGS) entry which is preliminary data.</text>
</comment>
<keyword evidence="8 10" id="KW-0012">Acyltransferase</keyword>
<dbReference type="AlphaFoldDB" id="A0AAN6GAB8"/>
<feature type="transmembrane region" description="Helical" evidence="10">
    <location>
        <begin position="100"/>
        <end position="125"/>
    </location>
</feature>
<evidence type="ECO:0000256" key="9">
    <source>
        <dbReference type="ARBA" id="ARBA00048048"/>
    </source>
</evidence>
<dbReference type="GO" id="GO:0006612">
    <property type="term" value="P:protein targeting to membrane"/>
    <property type="evidence" value="ECO:0007669"/>
    <property type="project" value="TreeGrafter"/>
</dbReference>
<feature type="region of interest" description="Disordered" evidence="11">
    <location>
        <begin position="439"/>
        <end position="506"/>
    </location>
</feature>
<sequence length="506" mass="55426">MDAGNRAAQRNGTVRSSKSGHSAFARPQSVFSSTAREPAPAQYGNGGGSSSRGASTQAPAGPSEKTVKKPRIRERNHAKHAGANRFFFCGRLLTSGANPLPFLGCLLLMIAIPGLWFGFVAPYIWRGFSPALVIIFAYLFLVALVNMLVTATSDPGILPRNLDPDPPCTVGETAPLDPEDPLAVPLPRIIRVRESDIKVKWCETCGTYRAPRSSHCRPCDNCVEDIDHHCTFLNNCIGRRNYASFFAFLVFCVLAGFWILALCVVHLYYLTRPTTYELPRKGHFGGGHDFKGALAKAPVTAVLFCVTLVSLAPIGTLLGYHVWLVMMNRTTVEQIRINTAREYGEKPGSQIHPEDRPQRSVLSKMCCTSSCHDMGLAGIDPNPFASRSPWRNLLGSLGRPRSFSWIEPSRYVTYDNRLENPATTAERLRAQTAQIRIGSGDGGAQQRTYLGRPYSPTGPRLGHKTSSHNALSDDGMQSSYEERGVSVSRQASGATLSTMLHSKMMH</sequence>
<dbReference type="EC" id="2.3.1.225" evidence="10"/>
<evidence type="ECO:0000256" key="4">
    <source>
        <dbReference type="ARBA" id="ARBA00022989"/>
    </source>
</evidence>
<dbReference type="GO" id="GO:0019706">
    <property type="term" value="F:protein-cysteine S-palmitoyltransferase activity"/>
    <property type="evidence" value="ECO:0007669"/>
    <property type="project" value="UniProtKB-EC"/>
</dbReference>
<evidence type="ECO:0000256" key="2">
    <source>
        <dbReference type="ARBA" id="ARBA00022679"/>
    </source>
</evidence>
<dbReference type="PROSITE" id="PS50216">
    <property type="entry name" value="DHHC"/>
    <property type="match status" value="1"/>
</dbReference>